<feature type="region of interest" description="Disordered" evidence="3">
    <location>
        <begin position="27"/>
        <end position="50"/>
    </location>
</feature>
<evidence type="ECO:0000256" key="2">
    <source>
        <dbReference type="ARBA" id="ARBA00023157"/>
    </source>
</evidence>
<protein>
    <submittedName>
        <fullName evidence="4">Uncharacterized protein</fullName>
    </submittedName>
</protein>
<evidence type="ECO:0000313" key="5">
    <source>
        <dbReference type="Proteomes" id="UP000749559"/>
    </source>
</evidence>
<dbReference type="InterPro" id="IPR036383">
    <property type="entry name" value="TSP1_rpt_sf"/>
</dbReference>
<dbReference type="Pfam" id="PF00090">
    <property type="entry name" value="TSP_1"/>
    <property type="match status" value="3"/>
</dbReference>
<dbReference type="OrthoDB" id="9867095at2759"/>
<comment type="caution">
    <text evidence="4">The sequence shown here is derived from an EMBL/GenBank/DDBJ whole genome shotgun (WGS) entry which is preliminary data.</text>
</comment>
<evidence type="ECO:0000256" key="1">
    <source>
        <dbReference type="ARBA" id="ARBA00022737"/>
    </source>
</evidence>
<keyword evidence="5" id="KW-1185">Reference proteome</keyword>
<gene>
    <name evidence="4" type="ORF">OFUS_LOCUS24602</name>
</gene>
<accession>A0A8J1UW41</accession>
<dbReference type="EMBL" id="CAIIXF020000012">
    <property type="protein sequence ID" value="CAH1800754.1"/>
    <property type="molecule type" value="Genomic_DNA"/>
</dbReference>
<keyword evidence="2" id="KW-1015">Disulfide bond</keyword>
<dbReference type="InterPro" id="IPR000884">
    <property type="entry name" value="TSP1_rpt"/>
</dbReference>
<dbReference type="PANTHER" id="PTHR22906">
    <property type="entry name" value="PROPERDIN"/>
    <property type="match status" value="1"/>
</dbReference>
<dbReference type="InterPro" id="IPR052065">
    <property type="entry name" value="Compl_asym_regulator"/>
</dbReference>
<name>A0A8J1UW41_OWEFU</name>
<feature type="non-terminal residue" evidence="4">
    <location>
        <position position="456"/>
    </location>
</feature>
<keyword evidence="1" id="KW-0677">Repeat</keyword>
<evidence type="ECO:0000256" key="3">
    <source>
        <dbReference type="SAM" id="MobiDB-lite"/>
    </source>
</evidence>
<organism evidence="4 5">
    <name type="scientific">Owenia fusiformis</name>
    <name type="common">Polychaete worm</name>
    <dbReference type="NCBI Taxonomy" id="6347"/>
    <lineage>
        <taxon>Eukaryota</taxon>
        <taxon>Metazoa</taxon>
        <taxon>Spiralia</taxon>
        <taxon>Lophotrochozoa</taxon>
        <taxon>Annelida</taxon>
        <taxon>Polychaeta</taxon>
        <taxon>Sedentaria</taxon>
        <taxon>Canalipalpata</taxon>
        <taxon>Sabellida</taxon>
        <taxon>Oweniida</taxon>
        <taxon>Oweniidae</taxon>
        <taxon>Owenia</taxon>
    </lineage>
</organism>
<sequence>CNTQECRTCLWSDWGQWVSGTCSVTCGSGSETQTRTRSKSWGSSSAGSSDCLGRATGRRIVSCTRDQCRGCRWTDWGMWVDGPCPVSCGGGSSTSTRRRTKLEKVIGGARICPGSDFEMRTSPCNTNQCCEWSSWSNWLPRNGGIGGSCPVTCGGGIINAYRTRTKILGTGGLPDCPGVSEEQKTERCNTQDCPTCLWSNWGRWVPGLCSVSCGSGFESQIRSRNKTWGTDPEGSLDCFGSTADSKSVPCTRVPCRGCRWTDWTQWINGICSVICGGGVSTSTRRRTKLENVIGGSPICPGSDFEMRTLSCNTNQCCKWSSWSPWIPRNGEFSRTCPVTCGGGSINFYRTRTKTFNTSGSSPVCPGVSEEQKTKRCNTQGCPSCGIWQPWEPWTCQQVSGVYVIGCTIPGRLVRTRMCPICPVGRSVDDERVQRRKRHGSYPCDGVSIEKGSTCCL</sequence>
<dbReference type="SMART" id="SM00209">
    <property type="entry name" value="TSP1"/>
    <property type="match status" value="6"/>
</dbReference>
<dbReference type="Gene3D" id="2.20.100.10">
    <property type="entry name" value="Thrombospondin type-1 (TSP1) repeat"/>
    <property type="match status" value="4"/>
</dbReference>
<dbReference type="AlphaFoldDB" id="A0A8J1UW41"/>
<proteinExistence type="predicted"/>
<feature type="compositionally biased region" description="Low complexity" evidence="3">
    <location>
        <begin position="39"/>
        <end position="49"/>
    </location>
</feature>
<dbReference type="PANTHER" id="PTHR22906:SF21">
    <property type="entry name" value="SEMA DOMAIN-CONTAINING PROTEIN"/>
    <property type="match status" value="1"/>
</dbReference>
<evidence type="ECO:0000313" key="4">
    <source>
        <dbReference type="EMBL" id="CAH1800754.1"/>
    </source>
</evidence>
<reference evidence="4" key="1">
    <citation type="submission" date="2022-03" db="EMBL/GenBank/DDBJ databases">
        <authorList>
            <person name="Martin C."/>
        </authorList>
    </citation>
    <scope>NUCLEOTIDE SEQUENCE</scope>
</reference>
<dbReference type="PROSITE" id="PS50092">
    <property type="entry name" value="TSP1"/>
    <property type="match status" value="4"/>
</dbReference>
<dbReference type="Proteomes" id="UP000749559">
    <property type="component" value="Unassembled WGS sequence"/>
</dbReference>